<evidence type="ECO:0000313" key="4">
    <source>
        <dbReference type="EMBL" id="RKN03366.1"/>
    </source>
</evidence>
<dbReference type="EMBL" id="RBDX01000052">
    <property type="protein sequence ID" value="RKN03366.1"/>
    <property type="molecule type" value="Genomic_DNA"/>
</dbReference>
<reference evidence="6 7" key="1">
    <citation type="submission" date="2018-09" db="EMBL/GenBank/DDBJ databases">
        <title>Streptomyces sp. nov. DS1-2, an endophytic actinomycete isolated from roots of Dendrobium scabrilingue.</title>
        <authorList>
            <person name="Kuncharoen N."/>
            <person name="Kudo T."/>
            <person name="Ohkuma M."/>
            <person name="Yuki M."/>
            <person name="Tanasupawat S."/>
        </authorList>
    </citation>
    <scope>NUCLEOTIDE SEQUENCE [LARGE SCALE GENOMIC DNA]</scope>
    <source>
        <strain evidence="4 7">AZ1-7</strain>
        <strain evidence="5 6">DS1-2</strain>
    </source>
</reference>
<proteinExistence type="predicted"/>
<accession>A0A3A9W781</accession>
<dbReference type="InterPro" id="IPR029057">
    <property type="entry name" value="PRTase-like"/>
</dbReference>
<evidence type="ECO:0000259" key="3">
    <source>
        <dbReference type="Pfam" id="PF00156"/>
    </source>
</evidence>
<dbReference type="Pfam" id="PF00156">
    <property type="entry name" value="Pribosyltran"/>
    <property type="match status" value="1"/>
</dbReference>
<dbReference type="Proteomes" id="UP000275024">
    <property type="component" value="Unassembled WGS sequence"/>
</dbReference>
<name>A0A3A9W781_9ACTN</name>
<evidence type="ECO:0000313" key="6">
    <source>
        <dbReference type="Proteomes" id="UP000268652"/>
    </source>
</evidence>
<gene>
    <name evidence="5" type="ORF">D7318_31540</name>
    <name evidence="4" type="ORF">D7319_31670</name>
</gene>
<dbReference type="OrthoDB" id="307631at2"/>
<keyword evidence="1 4" id="KW-0328">Glycosyltransferase</keyword>
<dbReference type="AlphaFoldDB" id="A0A3A9W781"/>
<dbReference type="PANTHER" id="PTHR43363:SF1">
    <property type="entry name" value="HYPOXANTHINE-GUANINE PHOSPHORIBOSYLTRANSFERASE"/>
    <property type="match status" value="1"/>
</dbReference>
<dbReference type="PANTHER" id="PTHR43363">
    <property type="entry name" value="HYPOXANTHINE PHOSPHORIBOSYLTRANSFERASE"/>
    <property type="match status" value="1"/>
</dbReference>
<sequence length="196" mass="20504">MGLGVTGSAPVPARVFEGRRTWRLTPDAFTAAARLIAGAEAAHRPQAVVGIARGGTQLAEWVAAHLSVPAVVIGARHNTTDAPRASASGRVRLDAVPEAALAVLGRGRRLLVVDDVVGSGATLRAVLADLAARVAPVGVRTAVLCRNAGTRFAPDTWGWEVADWVVFPWEAPPPSAEPLPALTRLHHRTGPPVRDI</sequence>
<dbReference type="SUPFAM" id="SSF53271">
    <property type="entry name" value="PRTase-like"/>
    <property type="match status" value="1"/>
</dbReference>
<evidence type="ECO:0000256" key="2">
    <source>
        <dbReference type="ARBA" id="ARBA00022679"/>
    </source>
</evidence>
<dbReference type="EMBL" id="RBDY01000051">
    <property type="protein sequence ID" value="RKN13223.1"/>
    <property type="molecule type" value="Genomic_DNA"/>
</dbReference>
<dbReference type="Proteomes" id="UP000268652">
    <property type="component" value="Unassembled WGS sequence"/>
</dbReference>
<protein>
    <submittedName>
        <fullName evidence="4">Phosphoribosyltransferase</fullName>
    </submittedName>
</protein>
<comment type="caution">
    <text evidence="4">The sequence shown here is derived from an EMBL/GenBank/DDBJ whole genome shotgun (WGS) entry which is preliminary data.</text>
</comment>
<dbReference type="GO" id="GO:0016757">
    <property type="term" value="F:glycosyltransferase activity"/>
    <property type="evidence" value="ECO:0007669"/>
    <property type="project" value="UniProtKB-KW"/>
</dbReference>
<keyword evidence="6" id="KW-1185">Reference proteome</keyword>
<dbReference type="CDD" id="cd06223">
    <property type="entry name" value="PRTases_typeI"/>
    <property type="match status" value="1"/>
</dbReference>
<feature type="domain" description="Phosphoribosyltransferase" evidence="3">
    <location>
        <begin position="33"/>
        <end position="172"/>
    </location>
</feature>
<evidence type="ECO:0000256" key="1">
    <source>
        <dbReference type="ARBA" id="ARBA00022676"/>
    </source>
</evidence>
<dbReference type="InterPro" id="IPR000836">
    <property type="entry name" value="PRTase_dom"/>
</dbReference>
<evidence type="ECO:0000313" key="7">
    <source>
        <dbReference type="Proteomes" id="UP000275024"/>
    </source>
</evidence>
<evidence type="ECO:0000313" key="5">
    <source>
        <dbReference type="EMBL" id="RKN13223.1"/>
    </source>
</evidence>
<organism evidence="4 7">
    <name type="scientific">Streptomyces radicis</name>
    <dbReference type="NCBI Taxonomy" id="1750517"/>
    <lineage>
        <taxon>Bacteria</taxon>
        <taxon>Bacillati</taxon>
        <taxon>Actinomycetota</taxon>
        <taxon>Actinomycetes</taxon>
        <taxon>Kitasatosporales</taxon>
        <taxon>Streptomycetaceae</taxon>
        <taxon>Streptomyces</taxon>
    </lineage>
</organism>
<dbReference type="Gene3D" id="3.40.50.2020">
    <property type="match status" value="1"/>
</dbReference>
<keyword evidence="2 4" id="KW-0808">Transferase</keyword>